<comment type="similarity">
    <text evidence="1 2">Belongs to the DTD family.</text>
</comment>
<dbReference type="GO" id="GO:0106026">
    <property type="term" value="F:Gly-tRNA(Ala) deacylase activity"/>
    <property type="evidence" value="ECO:0007669"/>
    <property type="project" value="UniProtKB-UniRule"/>
</dbReference>
<dbReference type="SUPFAM" id="SSF69500">
    <property type="entry name" value="DTD-like"/>
    <property type="match status" value="1"/>
</dbReference>
<dbReference type="NCBIfam" id="TIGR00256">
    <property type="entry name" value="D-aminoacyl-tRNA deacylase"/>
    <property type="match status" value="1"/>
</dbReference>
<dbReference type="GO" id="GO:0005737">
    <property type="term" value="C:cytoplasm"/>
    <property type="evidence" value="ECO:0007669"/>
    <property type="project" value="UniProtKB-SubCell"/>
</dbReference>
<keyword evidence="2" id="KW-0694">RNA-binding</keyword>
<comment type="domain">
    <text evidence="2">A Gly-cisPro motif from one monomer fits into the active site of the other monomer to allow specific chiral rejection of L-amino acids.</text>
</comment>
<dbReference type="HAMAP" id="MF_00518">
    <property type="entry name" value="Deacylase_Dtd"/>
    <property type="match status" value="1"/>
</dbReference>
<dbReference type="OrthoDB" id="9801395at2"/>
<dbReference type="EC" id="3.1.1.96" evidence="2"/>
<comment type="subunit">
    <text evidence="2">Homodimer.</text>
</comment>
<name>A0A0F6W8T5_9BACT</name>
<dbReference type="EMBL" id="CP011125">
    <property type="protein sequence ID" value="AKF10258.1"/>
    <property type="molecule type" value="Genomic_DNA"/>
</dbReference>
<dbReference type="FunFam" id="3.50.80.10:FF:000001">
    <property type="entry name" value="D-aminoacyl-tRNA deacylase"/>
    <property type="match status" value="1"/>
</dbReference>
<comment type="function">
    <text evidence="2">An aminoacyl-tRNA editing enzyme that deacylates mischarged D-aminoacyl-tRNAs. Also deacylates mischarged glycyl-tRNA(Ala), protecting cells against glycine mischarging by AlaRS. Acts via tRNA-based rather than protein-based catalysis; rejects L-amino acids rather than detecting D-amino acids in the active site. By recycling D-aminoacyl-tRNA to D-amino acids and free tRNA molecules, this enzyme counteracts the toxicity associated with the formation of D-aminoacyl-tRNA entities in vivo and helps enforce protein L-homochirality.</text>
</comment>
<dbReference type="EC" id="3.1.1.-" evidence="2"/>
<keyword evidence="2" id="KW-0378">Hydrolase</keyword>
<dbReference type="Pfam" id="PF02580">
    <property type="entry name" value="Tyr_Deacylase"/>
    <property type="match status" value="1"/>
</dbReference>
<keyword evidence="4" id="KW-1185">Reference proteome</keyword>
<dbReference type="Proteomes" id="UP000034883">
    <property type="component" value="Chromosome"/>
</dbReference>
<dbReference type="InterPro" id="IPR023509">
    <property type="entry name" value="DTD-like_sf"/>
</dbReference>
<comment type="catalytic activity">
    <reaction evidence="2">
        <text>a D-aminoacyl-tRNA + H2O = a tRNA + a D-alpha-amino acid + H(+)</text>
        <dbReference type="Rhea" id="RHEA:13953"/>
        <dbReference type="Rhea" id="RHEA-COMP:10123"/>
        <dbReference type="Rhea" id="RHEA-COMP:10124"/>
        <dbReference type="ChEBI" id="CHEBI:15377"/>
        <dbReference type="ChEBI" id="CHEBI:15378"/>
        <dbReference type="ChEBI" id="CHEBI:59871"/>
        <dbReference type="ChEBI" id="CHEBI:78442"/>
        <dbReference type="ChEBI" id="CHEBI:79333"/>
        <dbReference type="EC" id="3.1.1.96"/>
    </reaction>
</comment>
<dbReference type="PANTHER" id="PTHR10472:SF5">
    <property type="entry name" value="D-AMINOACYL-TRNA DEACYLASE 1"/>
    <property type="match status" value="1"/>
</dbReference>
<dbReference type="Gene3D" id="3.50.80.10">
    <property type="entry name" value="D-tyrosyl-tRNA(Tyr) deacylase"/>
    <property type="match status" value="1"/>
</dbReference>
<comment type="catalytic activity">
    <reaction evidence="2">
        <text>glycyl-tRNA(Ala) + H2O = tRNA(Ala) + glycine + H(+)</text>
        <dbReference type="Rhea" id="RHEA:53744"/>
        <dbReference type="Rhea" id="RHEA-COMP:9657"/>
        <dbReference type="Rhea" id="RHEA-COMP:13640"/>
        <dbReference type="ChEBI" id="CHEBI:15377"/>
        <dbReference type="ChEBI" id="CHEBI:15378"/>
        <dbReference type="ChEBI" id="CHEBI:57305"/>
        <dbReference type="ChEBI" id="CHEBI:78442"/>
        <dbReference type="ChEBI" id="CHEBI:78522"/>
    </reaction>
</comment>
<dbReference type="PANTHER" id="PTHR10472">
    <property type="entry name" value="D-TYROSYL-TRNA TYR DEACYLASE"/>
    <property type="match status" value="1"/>
</dbReference>
<sequence>MRAVAQRVARAEVEVDGEIVGRIDRGLLVYLGAAKEDAEPDVDYVAGKLANLRVFEDDEGKMSRSVLDVGGAVLVVSQFTLFGDVRRGRRPSFDDAAPPDLARLRYEEVCTRLRAMGLRVETGRFRAHMDVRSQVDGPVTILIDSRKLF</sequence>
<accession>A0A0F6W8T5</accession>
<evidence type="ECO:0000313" key="4">
    <source>
        <dbReference type="Proteomes" id="UP000034883"/>
    </source>
</evidence>
<dbReference type="InterPro" id="IPR003732">
    <property type="entry name" value="Daa-tRNA_deacyls_DTD"/>
</dbReference>
<gene>
    <name evidence="2" type="primary">dtd</name>
    <name evidence="3" type="ORF">DB32_007407</name>
</gene>
<evidence type="ECO:0000256" key="1">
    <source>
        <dbReference type="ARBA" id="ARBA00009673"/>
    </source>
</evidence>
<evidence type="ECO:0000256" key="2">
    <source>
        <dbReference type="HAMAP-Rule" id="MF_00518"/>
    </source>
</evidence>
<proteinExistence type="inferred from homology"/>
<comment type="subcellular location">
    <subcellularLocation>
        <location evidence="2">Cytoplasm</location>
    </subcellularLocation>
</comment>
<protein>
    <recommendedName>
        <fullName evidence="2">D-aminoacyl-tRNA deacylase</fullName>
        <shortName evidence="2">DTD</shortName>
        <ecNumber evidence="2">3.1.1.96</ecNumber>
    </recommendedName>
    <alternativeName>
        <fullName evidence="2">Gly-tRNA(Ala) deacylase</fullName>
        <ecNumber evidence="2">3.1.1.-</ecNumber>
    </alternativeName>
</protein>
<dbReference type="AlphaFoldDB" id="A0A0F6W8T5"/>
<dbReference type="GO" id="GO:0000049">
    <property type="term" value="F:tRNA binding"/>
    <property type="evidence" value="ECO:0007669"/>
    <property type="project" value="UniProtKB-UniRule"/>
</dbReference>
<dbReference type="RefSeq" id="WP_053237237.1">
    <property type="nucleotide sequence ID" value="NZ_CP011125.1"/>
</dbReference>
<dbReference type="GO" id="GO:0019478">
    <property type="term" value="P:D-amino acid catabolic process"/>
    <property type="evidence" value="ECO:0007669"/>
    <property type="project" value="UniProtKB-UniRule"/>
</dbReference>
<keyword evidence="2" id="KW-0963">Cytoplasm</keyword>
<keyword evidence="2" id="KW-0820">tRNA-binding</keyword>
<organism evidence="3 4">
    <name type="scientific">Sandaracinus amylolyticus</name>
    <dbReference type="NCBI Taxonomy" id="927083"/>
    <lineage>
        <taxon>Bacteria</taxon>
        <taxon>Pseudomonadati</taxon>
        <taxon>Myxococcota</taxon>
        <taxon>Polyangia</taxon>
        <taxon>Polyangiales</taxon>
        <taxon>Sandaracinaceae</taxon>
        <taxon>Sandaracinus</taxon>
    </lineage>
</organism>
<dbReference type="GO" id="GO:0051500">
    <property type="term" value="F:D-tyrosyl-tRNA(Tyr) deacylase activity"/>
    <property type="evidence" value="ECO:0007669"/>
    <property type="project" value="TreeGrafter"/>
</dbReference>
<reference evidence="3 4" key="1">
    <citation type="submission" date="2015-03" db="EMBL/GenBank/DDBJ databases">
        <title>Genome assembly of Sandaracinus amylolyticus DSM 53668.</title>
        <authorList>
            <person name="Sharma G."/>
            <person name="Subramanian S."/>
        </authorList>
    </citation>
    <scope>NUCLEOTIDE SEQUENCE [LARGE SCALE GENOMIC DNA]</scope>
    <source>
        <strain evidence="3 4">DSM 53668</strain>
    </source>
</reference>
<dbReference type="GO" id="GO:0043908">
    <property type="term" value="F:Ser(Gly)-tRNA(Ala) hydrolase activity"/>
    <property type="evidence" value="ECO:0007669"/>
    <property type="project" value="UniProtKB-UniRule"/>
</dbReference>
<dbReference type="STRING" id="927083.DB32_007407"/>
<evidence type="ECO:0000313" key="3">
    <source>
        <dbReference type="EMBL" id="AKF10258.1"/>
    </source>
</evidence>
<feature type="short sequence motif" description="Gly-cisPro motif, important for rejection of L-amino acids" evidence="2">
    <location>
        <begin position="137"/>
        <end position="138"/>
    </location>
</feature>
<dbReference type="KEGG" id="samy:DB32_007407"/>